<evidence type="ECO:0000256" key="6">
    <source>
        <dbReference type="SAM" id="Phobius"/>
    </source>
</evidence>
<dbReference type="PANTHER" id="PTHR30482:SF10">
    <property type="entry name" value="HIGH-AFFINITY BRANCHED-CHAIN AMINO ACID TRANSPORT PROTEIN BRAE"/>
    <property type="match status" value="1"/>
</dbReference>
<dbReference type="GO" id="GO:0015658">
    <property type="term" value="F:branched-chain amino acid transmembrane transporter activity"/>
    <property type="evidence" value="ECO:0007669"/>
    <property type="project" value="InterPro"/>
</dbReference>
<dbReference type="PANTHER" id="PTHR30482">
    <property type="entry name" value="HIGH-AFFINITY BRANCHED-CHAIN AMINO ACID TRANSPORT SYSTEM PERMEASE"/>
    <property type="match status" value="1"/>
</dbReference>
<keyword evidence="5 6" id="KW-0472">Membrane</keyword>
<dbReference type="Pfam" id="PF02653">
    <property type="entry name" value="BPD_transp_2"/>
    <property type="match status" value="1"/>
</dbReference>
<keyword evidence="2" id="KW-1003">Cell membrane</keyword>
<evidence type="ECO:0000313" key="7">
    <source>
        <dbReference type="EMBL" id="KAA0970409.1"/>
    </source>
</evidence>
<dbReference type="EMBL" id="VTWH01000002">
    <property type="protein sequence ID" value="KAA0970409.1"/>
    <property type="molecule type" value="Genomic_DNA"/>
</dbReference>
<feature type="transmembrane region" description="Helical" evidence="6">
    <location>
        <begin position="21"/>
        <end position="38"/>
    </location>
</feature>
<feature type="transmembrane region" description="Helical" evidence="6">
    <location>
        <begin position="249"/>
        <end position="266"/>
    </location>
</feature>
<keyword evidence="4 6" id="KW-1133">Transmembrane helix</keyword>
<protein>
    <submittedName>
        <fullName evidence="7">Branched-chain amino acid ABC transporter permease</fullName>
    </submittedName>
</protein>
<comment type="caution">
    <text evidence="7">The sequence shown here is derived from an EMBL/GenBank/DDBJ whole genome shotgun (WGS) entry which is preliminary data.</text>
</comment>
<dbReference type="CDD" id="cd06581">
    <property type="entry name" value="TM_PBP1_LivM_like"/>
    <property type="match status" value="1"/>
</dbReference>
<dbReference type="AlphaFoldDB" id="A0A5B0DYZ4"/>
<dbReference type="OrthoDB" id="9804361at2"/>
<dbReference type="RefSeq" id="WP_149299359.1">
    <property type="nucleotide sequence ID" value="NZ_VTWH01000002.1"/>
</dbReference>
<feature type="transmembrane region" description="Helical" evidence="6">
    <location>
        <begin position="299"/>
        <end position="321"/>
    </location>
</feature>
<keyword evidence="3 6" id="KW-0812">Transmembrane</keyword>
<evidence type="ECO:0000256" key="4">
    <source>
        <dbReference type="ARBA" id="ARBA00022989"/>
    </source>
</evidence>
<dbReference type="GO" id="GO:0005886">
    <property type="term" value="C:plasma membrane"/>
    <property type="evidence" value="ECO:0007669"/>
    <property type="project" value="UniProtKB-SubCell"/>
</dbReference>
<organism evidence="7 8">
    <name type="scientific">Aureimonas fodinaquatilis</name>
    <dbReference type="NCBI Taxonomy" id="2565783"/>
    <lineage>
        <taxon>Bacteria</taxon>
        <taxon>Pseudomonadati</taxon>
        <taxon>Pseudomonadota</taxon>
        <taxon>Alphaproteobacteria</taxon>
        <taxon>Hyphomicrobiales</taxon>
        <taxon>Aurantimonadaceae</taxon>
        <taxon>Aureimonas</taxon>
    </lineage>
</organism>
<evidence type="ECO:0000256" key="3">
    <source>
        <dbReference type="ARBA" id="ARBA00022692"/>
    </source>
</evidence>
<evidence type="ECO:0000256" key="5">
    <source>
        <dbReference type="ARBA" id="ARBA00023136"/>
    </source>
</evidence>
<feature type="transmembrane region" description="Helical" evidence="6">
    <location>
        <begin position="100"/>
        <end position="119"/>
    </location>
</feature>
<reference evidence="7 8" key="1">
    <citation type="submission" date="2019-08" db="EMBL/GenBank/DDBJ databases">
        <title>Aureimonas fodiniaquatilis sp. nov., isolated from a coal mine wastewater.</title>
        <authorList>
            <person name="Kim W."/>
        </authorList>
    </citation>
    <scope>NUCLEOTIDE SEQUENCE [LARGE SCALE GENOMIC DNA]</scope>
    <source>
        <strain evidence="7 8">CAU 1482</strain>
    </source>
</reference>
<proteinExistence type="predicted"/>
<feature type="transmembrane region" description="Helical" evidence="6">
    <location>
        <begin position="222"/>
        <end position="243"/>
    </location>
</feature>
<feature type="transmembrane region" description="Helical" evidence="6">
    <location>
        <begin position="169"/>
        <end position="191"/>
    </location>
</feature>
<feature type="transmembrane region" description="Helical" evidence="6">
    <location>
        <begin position="44"/>
        <end position="65"/>
    </location>
</feature>
<keyword evidence="8" id="KW-1185">Reference proteome</keyword>
<comment type="subcellular location">
    <subcellularLocation>
        <location evidence="1">Cell membrane</location>
        <topology evidence="1">Multi-pass membrane protein</topology>
    </subcellularLocation>
</comment>
<dbReference type="InterPro" id="IPR001851">
    <property type="entry name" value="ABC_transp_permease"/>
</dbReference>
<feature type="transmembrane region" description="Helical" evidence="6">
    <location>
        <begin position="72"/>
        <end position="94"/>
    </location>
</feature>
<sequence length="329" mass="34484">MSSTYTSHPAAKRVLPKAFSLPILLFGVALVAVELLIGTQVSEYYFLAAYVILQYVVLSTGWNILGGYAGYVNFGTAGFFALGCYTTIALNNILPMPLPLSILAAGVVTGLLGLGTGYLTLRLRGVFFSIATLALAVVLQTLIVNWSFVGGARGAYVLRPDAMWPFASYVHYLLVLMTILAVAAVLVAVAIERSWIGMGLAAIRDDEVAAEASGVPSLRLKLTATTISGAILGMAGAPFPYLITYVDPPSAFSLALAVNAIAMPLIGGTAVWWGPVIGAILLGTTQQVLTVTISSAANLLIVGVVLVVFVTVAPTGIVGMVRRFRKGRS</sequence>
<feature type="transmembrane region" description="Helical" evidence="6">
    <location>
        <begin position="126"/>
        <end position="149"/>
    </location>
</feature>
<dbReference type="InterPro" id="IPR043428">
    <property type="entry name" value="LivM-like"/>
</dbReference>
<name>A0A5B0DYZ4_9HYPH</name>
<accession>A0A5B0DYZ4</accession>
<dbReference type="Proteomes" id="UP000324738">
    <property type="component" value="Unassembled WGS sequence"/>
</dbReference>
<evidence type="ECO:0000313" key="8">
    <source>
        <dbReference type="Proteomes" id="UP000324738"/>
    </source>
</evidence>
<evidence type="ECO:0000256" key="2">
    <source>
        <dbReference type="ARBA" id="ARBA00022475"/>
    </source>
</evidence>
<gene>
    <name evidence="7" type="ORF">FPY71_07785</name>
</gene>
<evidence type="ECO:0000256" key="1">
    <source>
        <dbReference type="ARBA" id="ARBA00004651"/>
    </source>
</evidence>